<dbReference type="SUPFAM" id="SSF56300">
    <property type="entry name" value="Metallo-dependent phosphatases"/>
    <property type="match status" value="1"/>
</dbReference>
<comment type="caution">
    <text evidence="1">The sequence shown here is derived from an EMBL/GenBank/DDBJ whole genome shotgun (WGS) entry which is preliminary data.</text>
</comment>
<gene>
    <name evidence="1" type="ORF">A2557_01910</name>
</gene>
<dbReference type="InterPro" id="IPR029052">
    <property type="entry name" value="Metallo-depent_PP-like"/>
</dbReference>
<evidence type="ECO:0000313" key="1">
    <source>
        <dbReference type="EMBL" id="OGH00867.1"/>
    </source>
</evidence>
<sequence>MDRSFGTQTWLAPALEVLSNEDPWIRPLDRGGHPGGLVLLKEDLPTFILPDLHGRHEFLKDCLSYRHGGRTLLEGLEAKAVQLVCLGDGMHSELRGRERWQRGLAEYEQGFEDSPAMDQEMEENLKTMALVLELKAKFGPMFHFFKGNHENILGLSVGGDHPFAKFAAESPMTKLWVEKNLGEDFLNLYANFEQALPILGRGRNFLLAHSRPREPYGFDQVINYKDYPDLIEGLTWTRDHQAQPGAIPAMYKGLLGGNSQESLWISGHTPVANLYRFEAVERLLLIHNPARRVVCRIEPGRAFQLETDIFALPESG</sequence>
<evidence type="ECO:0008006" key="3">
    <source>
        <dbReference type="Google" id="ProtNLM"/>
    </source>
</evidence>
<organism evidence="1 2">
    <name type="scientific">Candidatus Lambdaproteobacteria bacterium RIFOXYD2_FULL_56_26</name>
    <dbReference type="NCBI Taxonomy" id="1817773"/>
    <lineage>
        <taxon>Bacteria</taxon>
        <taxon>Pseudomonadati</taxon>
        <taxon>Pseudomonadota</taxon>
        <taxon>Candidatus Lambdaproteobacteria</taxon>
    </lineage>
</organism>
<accession>A0A1F6GRQ1</accession>
<protein>
    <recommendedName>
        <fullName evidence="3">Calcineurin-like phosphoesterase domain-containing protein</fullName>
    </recommendedName>
</protein>
<proteinExistence type="predicted"/>
<reference evidence="1 2" key="1">
    <citation type="journal article" date="2016" name="Nat. Commun.">
        <title>Thousands of microbial genomes shed light on interconnected biogeochemical processes in an aquifer system.</title>
        <authorList>
            <person name="Anantharaman K."/>
            <person name="Brown C.T."/>
            <person name="Hug L.A."/>
            <person name="Sharon I."/>
            <person name="Castelle C.J."/>
            <person name="Probst A.J."/>
            <person name="Thomas B.C."/>
            <person name="Singh A."/>
            <person name="Wilkins M.J."/>
            <person name="Karaoz U."/>
            <person name="Brodie E.L."/>
            <person name="Williams K.H."/>
            <person name="Hubbard S.S."/>
            <person name="Banfield J.F."/>
        </authorList>
    </citation>
    <scope>NUCLEOTIDE SEQUENCE [LARGE SCALE GENOMIC DNA]</scope>
</reference>
<dbReference type="AlphaFoldDB" id="A0A1F6GRQ1"/>
<dbReference type="EMBL" id="MFNF01000041">
    <property type="protein sequence ID" value="OGH00867.1"/>
    <property type="molecule type" value="Genomic_DNA"/>
</dbReference>
<name>A0A1F6GRQ1_9PROT</name>
<dbReference type="Gene3D" id="3.60.21.10">
    <property type="match status" value="1"/>
</dbReference>
<dbReference type="Proteomes" id="UP000177583">
    <property type="component" value="Unassembled WGS sequence"/>
</dbReference>
<evidence type="ECO:0000313" key="2">
    <source>
        <dbReference type="Proteomes" id="UP000177583"/>
    </source>
</evidence>